<feature type="domain" description="N-acetyltransferase" evidence="1">
    <location>
        <begin position="62"/>
        <end position="206"/>
    </location>
</feature>
<reference evidence="2" key="1">
    <citation type="journal article" date="2023" name="IMA Fungus">
        <title>Comparative genomic study of the Penicillium genus elucidates a diverse pangenome and 15 lateral gene transfer events.</title>
        <authorList>
            <person name="Petersen C."/>
            <person name="Sorensen T."/>
            <person name="Nielsen M.R."/>
            <person name="Sondergaard T.E."/>
            <person name="Sorensen J.L."/>
            <person name="Fitzpatrick D.A."/>
            <person name="Frisvad J.C."/>
            <person name="Nielsen K.L."/>
        </authorList>
    </citation>
    <scope>NUCLEOTIDE SEQUENCE</scope>
    <source>
        <strain evidence="2">IBT 17514</strain>
    </source>
</reference>
<organism evidence="2 3">
    <name type="scientific">Penicillium malachiteum</name>
    <dbReference type="NCBI Taxonomy" id="1324776"/>
    <lineage>
        <taxon>Eukaryota</taxon>
        <taxon>Fungi</taxon>
        <taxon>Dikarya</taxon>
        <taxon>Ascomycota</taxon>
        <taxon>Pezizomycotina</taxon>
        <taxon>Eurotiomycetes</taxon>
        <taxon>Eurotiomycetidae</taxon>
        <taxon>Eurotiales</taxon>
        <taxon>Aspergillaceae</taxon>
        <taxon>Penicillium</taxon>
    </lineage>
</organism>
<evidence type="ECO:0000313" key="3">
    <source>
        <dbReference type="Proteomes" id="UP001215712"/>
    </source>
</evidence>
<dbReference type="PROSITE" id="PS51186">
    <property type="entry name" value="GNAT"/>
    <property type="match status" value="1"/>
</dbReference>
<reference evidence="2" key="2">
    <citation type="submission" date="2023-01" db="EMBL/GenBank/DDBJ databases">
        <authorList>
            <person name="Petersen C."/>
        </authorList>
    </citation>
    <scope>NUCLEOTIDE SEQUENCE</scope>
    <source>
        <strain evidence="2">IBT 17514</strain>
    </source>
</reference>
<protein>
    <recommendedName>
        <fullName evidence="1">N-acetyltransferase domain-containing protein</fullName>
    </recommendedName>
</protein>
<dbReference type="GO" id="GO:0016747">
    <property type="term" value="F:acyltransferase activity, transferring groups other than amino-acyl groups"/>
    <property type="evidence" value="ECO:0007669"/>
    <property type="project" value="InterPro"/>
</dbReference>
<keyword evidence="3" id="KW-1185">Reference proteome</keyword>
<dbReference type="AlphaFoldDB" id="A0AAD6HYA2"/>
<evidence type="ECO:0000313" key="2">
    <source>
        <dbReference type="EMBL" id="KAJ5740984.1"/>
    </source>
</evidence>
<dbReference type="CDD" id="cd04301">
    <property type="entry name" value="NAT_SF"/>
    <property type="match status" value="1"/>
</dbReference>
<dbReference type="SUPFAM" id="SSF55729">
    <property type="entry name" value="Acyl-CoA N-acyltransferases (Nat)"/>
    <property type="match status" value="1"/>
</dbReference>
<accession>A0AAD6HYA2</accession>
<dbReference type="PANTHER" id="PTHR42791">
    <property type="entry name" value="GNAT FAMILY ACETYLTRANSFERASE"/>
    <property type="match status" value="1"/>
</dbReference>
<dbReference type="PANTHER" id="PTHR42791:SF14">
    <property type="entry name" value="N-ACETYLTRANSFERASE DOMAIN-CONTAINING PROTEIN"/>
    <property type="match status" value="1"/>
</dbReference>
<dbReference type="Proteomes" id="UP001215712">
    <property type="component" value="Unassembled WGS sequence"/>
</dbReference>
<dbReference type="Gene3D" id="3.40.630.30">
    <property type="match status" value="1"/>
</dbReference>
<dbReference type="Pfam" id="PF13673">
    <property type="entry name" value="Acetyltransf_10"/>
    <property type="match status" value="1"/>
</dbReference>
<proteinExistence type="predicted"/>
<name>A0AAD6HYA2_9EURO</name>
<gene>
    <name evidence="2" type="ORF">N7493_000856</name>
</gene>
<sequence>MNPGWDTPQGCMEASACLAARMSSITKDRNGNPNTIFLKAVLKQDSEVEDQIVGVAIWNQASMVSGYGERPVADIGSSVDLESLYPSNPREQRYLQQVDCSLRRRRLEVIEEIATSSSPAVMVLELCVVDPSFQRLGTASRLVEWGLREAEGRGSLEAVLEGSAMGRHVYKKLGFYQDGEEFQYEMDEEFRDRDQPSNVFMRTGRPTA</sequence>
<dbReference type="InterPro" id="IPR016181">
    <property type="entry name" value="Acyl_CoA_acyltransferase"/>
</dbReference>
<dbReference type="EMBL" id="JAQJAN010000001">
    <property type="protein sequence ID" value="KAJ5740984.1"/>
    <property type="molecule type" value="Genomic_DNA"/>
</dbReference>
<comment type="caution">
    <text evidence="2">The sequence shown here is derived from an EMBL/GenBank/DDBJ whole genome shotgun (WGS) entry which is preliminary data.</text>
</comment>
<dbReference type="InterPro" id="IPR052523">
    <property type="entry name" value="Trichothecene_AcTrans"/>
</dbReference>
<evidence type="ECO:0000259" key="1">
    <source>
        <dbReference type="PROSITE" id="PS51186"/>
    </source>
</evidence>
<dbReference type="InterPro" id="IPR000182">
    <property type="entry name" value="GNAT_dom"/>
</dbReference>